<reference evidence="2" key="1">
    <citation type="submission" date="2015-06" db="EMBL/GenBank/DDBJ databases">
        <authorList>
            <person name="Urmite Genomes"/>
        </authorList>
    </citation>
    <scope>NUCLEOTIDE SEQUENCE [LARGE SCALE GENOMIC DNA]</scope>
    <source>
        <strain evidence="2">CSUR P1867</strain>
    </source>
</reference>
<gene>
    <name evidence="1" type="ORF">BN1804_03398</name>
</gene>
<organism evidence="1 2">
    <name type="scientific">Proteus penneri</name>
    <dbReference type="NCBI Taxonomy" id="102862"/>
    <lineage>
        <taxon>Bacteria</taxon>
        <taxon>Pseudomonadati</taxon>
        <taxon>Pseudomonadota</taxon>
        <taxon>Gammaproteobacteria</taxon>
        <taxon>Enterobacterales</taxon>
        <taxon>Morganellaceae</taxon>
        <taxon>Proteus</taxon>
    </lineage>
</organism>
<dbReference type="Proteomes" id="UP000183920">
    <property type="component" value="Unassembled WGS sequence"/>
</dbReference>
<protein>
    <submittedName>
        <fullName evidence="1">Uncharacterized protein</fullName>
    </submittedName>
</protein>
<evidence type="ECO:0000313" key="2">
    <source>
        <dbReference type="Proteomes" id="UP000183920"/>
    </source>
</evidence>
<dbReference type="AlphaFoldDB" id="A0A0G4QH81"/>
<sequence>MNIDELIVLPDLNKLSEKELGNLRGNLELAIDSLITGMKVFGDFMFWADANENYPDGKDHLGDVGLFLSQVSLLISILNDKLGGIEYEISNRKIKGTKK</sequence>
<dbReference type="EMBL" id="CVRY01000008">
    <property type="protein sequence ID" value="CRL65238.1"/>
    <property type="molecule type" value="Genomic_DNA"/>
</dbReference>
<evidence type="ECO:0000313" key="1">
    <source>
        <dbReference type="EMBL" id="CRL65238.1"/>
    </source>
</evidence>
<proteinExistence type="predicted"/>
<dbReference type="RefSeq" id="WP_072065077.1">
    <property type="nucleotide sequence ID" value="NZ_CVRY01000008.1"/>
</dbReference>
<accession>A0A0G4QH81</accession>
<name>A0A0G4QH81_9GAMM</name>